<feature type="transmembrane region" description="Helical" evidence="7">
    <location>
        <begin position="211"/>
        <end position="229"/>
    </location>
</feature>
<dbReference type="InterPro" id="IPR032805">
    <property type="entry name" value="Wax_synthase_dom"/>
</dbReference>
<reference evidence="9" key="1">
    <citation type="submission" date="2020-01" db="EMBL/GenBank/DDBJ databases">
        <title>Identification and distribution of gene clusters putatively required for synthesis of sphingolipid metabolism inhibitors in phylogenetically diverse species of the filamentous fungus Fusarium.</title>
        <authorList>
            <person name="Kim H.-S."/>
            <person name="Busman M."/>
            <person name="Brown D.W."/>
            <person name="Divon H."/>
            <person name="Uhlig S."/>
            <person name="Proctor R.H."/>
        </authorList>
    </citation>
    <scope>NUCLEOTIDE SEQUENCE</scope>
    <source>
        <strain evidence="9">NRRL 53441</strain>
    </source>
</reference>
<evidence type="ECO:0000256" key="4">
    <source>
        <dbReference type="ARBA" id="ARBA00022692"/>
    </source>
</evidence>
<evidence type="ECO:0000256" key="7">
    <source>
        <dbReference type="SAM" id="Phobius"/>
    </source>
</evidence>
<keyword evidence="4 7" id="KW-0812">Transmembrane</keyword>
<feature type="transmembrane region" description="Helical" evidence="7">
    <location>
        <begin position="184"/>
        <end position="205"/>
    </location>
</feature>
<evidence type="ECO:0000256" key="5">
    <source>
        <dbReference type="ARBA" id="ARBA00022989"/>
    </source>
</evidence>
<keyword evidence="10" id="KW-1185">Reference proteome</keyword>
<dbReference type="InterPro" id="IPR044851">
    <property type="entry name" value="Wax_synthase"/>
</dbReference>
<evidence type="ECO:0000256" key="1">
    <source>
        <dbReference type="ARBA" id="ARBA00004141"/>
    </source>
</evidence>
<comment type="caution">
    <text evidence="9">The sequence shown here is derived from an EMBL/GenBank/DDBJ whole genome shotgun (WGS) entry which is preliminary data.</text>
</comment>
<comment type="subcellular location">
    <subcellularLocation>
        <location evidence="1">Membrane</location>
        <topology evidence="1">Multi-pass membrane protein</topology>
    </subcellularLocation>
</comment>
<evidence type="ECO:0000259" key="8">
    <source>
        <dbReference type="Pfam" id="PF13813"/>
    </source>
</evidence>
<gene>
    <name evidence="9" type="ORF">F53441_677</name>
</gene>
<protein>
    <recommendedName>
        <fullName evidence="8">Wax synthase domain-containing protein</fullName>
    </recommendedName>
</protein>
<evidence type="ECO:0000256" key="3">
    <source>
        <dbReference type="ARBA" id="ARBA00022679"/>
    </source>
</evidence>
<dbReference type="OrthoDB" id="1077582at2759"/>
<evidence type="ECO:0000313" key="10">
    <source>
        <dbReference type="Proteomes" id="UP000605986"/>
    </source>
</evidence>
<dbReference type="AlphaFoldDB" id="A0A8H4KXU9"/>
<feature type="transmembrane region" description="Helical" evidence="7">
    <location>
        <begin position="336"/>
        <end position="355"/>
    </location>
</feature>
<dbReference type="Proteomes" id="UP000605986">
    <property type="component" value="Unassembled WGS sequence"/>
</dbReference>
<name>A0A8H4KXU9_9HYPO</name>
<dbReference type="PANTHER" id="PTHR31595:SF27">
    <property type="entry name" value="WAX SYNTHASE DOMAIN-CONTAINING PROTEIN-RELATED"/>
    <property type="match status" value="1"/>
</dbReference>
<dbReference type="Pfam" id="PF13813">
    <property type="entry name" value="MBOAT_2"/>
    <property type="match status" value="1"/>
</dbReference>
<evidence type="ECO:0000256" key="2">
    <source>
        <dbReference type="ARBA" id="ARBA00007282"/>
    </source>
</evidence>
<dbReference type="GO" id="GO:0006629">
    <property type="term" value="P:lipid metabolic process"/>
    <property type="evidence" value="ECO:0007669"/>
    <property type="project" value="InterPro"/>
</dbReference>
<dbReference type="EMBL" id="JAADJG010000026">
    <property type="protein sequence ID" value="KAF4457348.1"/>
    <property type="molecule type" value="Genomic_DNA"/>
</dbReference>
<dbReference type="GO" id="GO:0008374">
    <property type="term" value="F:O-acyltransferase activity"/>
    <property type="evidence" value="ECO:0007669"/>
    <property type="project" value="InterPro"/>
</dbReference>
<dbReference type="PANTHER" id="PTHR31595">
    <property type="entry name" value="LONG-CHAIN-ALCOHOL O-FATTY-ACYLTRANSFERASE 3-RELATED"/>
    <property type="match status" value="1"/>
</dbReference>
<evidence type="ECO:0000256" key="6">
    <source>
        <dbReference type="ARBA" id="ARBA00023136"/>
    </source>
</evidence>
<sequence length="378" mass="43014">MTTLTAFCFAAASQALTAFTLGFTDPSEPIRAIAAIVVALITLCFTIRMQDALPNRLHLALLVSGMWIQCLKSFDDLCLSRLSFEGLNASPSVTERLKFGLRQLWNMRGVGTTKEISQIPPWSRKAPLFTPTRSQAIRRHARNAILSYLILDIFANQRPSDPDMLSPSKETLLTRLGEVGLEEAIFRFFVVFSFWISAFCCIQFINSVLSLIYVGLNLYPVSMLPPIWGRLSDCYTVRRFWGKFWHQTLRRHLTSLSEHIIHDILHMSKGLLSRYSKLIICFLISGVVHSSSDTTLGIPVEESNSVTYFVTTALVIMCEDGVQHVFRGVRGNWSRWFGYFWVLCYMYVMTPSWGYPAARAVRPQDQMVSFSLIKQFMS</sequence>
<feature type="domain" description="Wax synthase" evidence="8">
    <location>
        <begin position="225"/>
        <end position="310"/>
    </location>
</feature>
<accession>A0A8H4KXU9</accession>
<keyword evidence="5 7" id="KW-1133">Transmembrane helix</keyword>
<dbReference type="GO" id="GO:0016020">
    <property type="term" value="C:membrane"/>
    <property type="evidence" value="ECO:0007669"/>
    <property type="project" value="UniProtKB-SubCell"/>
</dbReference>
<proteinExistence type="inferred from homology"/>
<organism evidence="9 10">
    <name type="scientific">Fusarium austroafricanum</name>
    <dbReference type="NCBI Taxonomy" id="2364996"/>
    <lineage>
        <taxon>Eukaryota</taxon>
        <taxon>Fungi</taxon>
        <taxon>Dikarya</taxon>
        <taxon>Ascomycota</taxon>
        <taxon>Pezizomycotina</taxon>
        <taxon>Sordariomycetes</taxon>
        <taxon>Hypocreomycetidae</taxon>
        <taxon>Hypocreales</taxon>
        <taxon>Nectriaceae</taxon>
        <taxon>Fusarium</taxon>
        <taxon>Fusarium concolor species complex</taxon>
    </lineage>
</organism>
<comment type="similarity">
    <text evidence="2">Belongs to the wax synthase family.</text>
</comment>
<evidence type="ECO:0000313" key="9">
    <source>
        <dbReference type="EMBL" id="KAF4457348.1"/>
    </source>
</evidence>
<keyword evidence="6 7" id="KW-0472">Membrane</keyword>
<feature type="transmembrane region" description="Helical" evidence="7">
    <location>
        <begin position="30"/>
        <end position="47"/>
    </location>
</feature>
<keyword evidence="3" id="KW-0808">Transferase</keyword>